<reference evidence="1" key="1">
    <citation type="submission" date="2016-04" db="EMBL/GenBank/DDBJ databases">
        <authorList>
            <person name="Evans L.H."/>
            <person name="Alamgir A."/>
            <person name="Owens N."/>
            <person name="Weber N.D."/>
            <person name="Virtaneva K."/>
            <person name="Barbian K."/>
            <person name="Babar A."/>
            <person name="Rosenke K."/>
        </authorList>
    </citation>
    <scope>NUCLEOTIDE SEQUENCE [LARGE SCALE GENOMIC DNA]</scope>
    <source>
        <strain evidence="1">CBS 101.48</strain>
    </source>
</reference>
<organism evidence="1">
    <name type="scientific">Absidia glauca</name>
    <name type="common">Pin mould</name>
    <dbReference type="NCBI Taxonomy" id="4829"/>
    <lineage>
        <taxon>Eukaryota</taxon>
        <taxon>Fungi</taxon>
        <taxon>Fungi incertae sedis</taxon>
        <taxon>Mucoromycota</taxon>
        <taxon>Mucoromycotina</taxon>
        <taxon>Mucoromycetes</taxon>
        <taxon>Mucorales</taxon>
        <taxon>Cunninghamellaceae</taxon>
        <taxon>Absidia</taxon>
    </lineage>
</organism>
<dbReference type="EMBL" id="LT552062">
    <property type="protein sequence ID" value="SAL98212.1"/>
    <property type="molecule type" value="Genomic_DNA"/>
</dbReference>
<dbReference type="Proteomes" id="UP000078561">
    <property type="component" value="Unassembled WGS sequence"/>
</dbReference>
<protein>
    <submittedName>
        <fullName evidence="1">Uncharacterized protein</fullName>
    </submittedName>
</protein>
<evidence type="ECO:0000313" key="2">
    <source>
        <dbReference type="Proteomes" id="UP000078561"/>
    </source>
</evidence>
<dbReference type="AlphaFoldDB" id="A0A163JBG2"/>
<name>A0A163JBG2_ABSGL</name>
<gene>
    <name evidence="1" type="primary">ABSGL_03741.1 scaffold 4673</name>
</gene>
<dbReference type="OrthoDB" id="5562028at2759"/>
<keyword evidence="2" id="KW-1185">Reference proteome</keyword>
<accession>A0A163JBG2</accession>
<dbReference type="InParanoid" id="A0A163JBG2"/>
<sequence>MNYQALETIDVKQEQEFWNEVVDRTTQNLIDISSSQADPLQEQDIQERMEKYHDLLQQIPYSLLTKKKRASFHYGKTNGMTTSEALNGSTEGTAHSLTTVPTPATSVNTTTTAPTGAVSPHHFDIDPSTLESLLANAHGTLQEQAWLDQAVLDVEQALQKIEVQSVGDIVIHLTMPDSNSLQSY</sequence>
<evidence type="ECO:0000313" key="1">
    <source>
        <dbReference type="EMBL" id="SAL98212.1"/>
    </source>
</evidence>
<proteinExistence type="predicted"/>